<evidence type="ECO:0000313" key="2">
    <source>
        <dbReference type="EMBL" id="GMR43143.1"/>
    </source>
</evidence>
<proteinExistence type="predicted"/>
<accession>A0AAN5C9P7</accession>
<feature type="non-terminal residue" evidence="2">
    <location>
        <position position="1"/>
    </location>
</feature>
<reference evidence="3" key="1">
    <citation type="submission" date="2022-10" db="EMBL/GenBank/DDBJ databases">
        <title>Genome assembly of Pristionchus species.</title>
        <authorList>
            <person name="Yoshida K."/>
            <person name="Sommer R.J."/>
        </authorList>
    </citation>
    <scope>NUCLEOTIDE SEQUENCE [LARGE SCALE GENOMIC DNA]</scope>
    <source>
        <strain evidence="3">RS5460</strain>
    </source>
</reference>
<dbReference type="EMBL" id="BTRK01000003">
    <property type="protein sequence ID" value="GMR43143.1"/>
    <property type="molecule type" value="Genomic_DNA"/>
</dbReference>
<dbReference type="Proteomes" id="UP001328107">
    <property type="component" value="Unassembled WGS sequence"/>
</dbReference>
<keyword evidence="3" id="KW-1185">Reference proteome</keyword>
<protein>
    <submittedName>
        <fullName evidence="2">Uncharacterized protein</fullName>
    </submittedName>
</protein>
<gene>
    <name evidence="2" type="ORF">PMAYCL1PPCAC_13338</name>
</gene>
<evidence type="ECO:0000313" key="3">
    <source>
        <dbReference type="Proteomes" id="UP001328107"/>
    </source>
</evidence>
<keyword evidence="1" id="KW-1133">Transmembrane helix</keyword>
<dbReference type="AlphaFoldDB" id="A0AAN5C9P7"/>
<name>A0AAN5C9P7_9BILA</name>
<feature type="transmembrane region" description="Helical" evidence="1">
    <location>
        <begin position="115"/>
        <end position="137"/>
    </location>
</feature>
<evidence type="ECO:0000256" key="1">
    <source>
        <dbReference type="SAM" id="Phobius"/>
    </source>
</evidence>
<keyword evidence="1" id="KW-0472">Membrane</keyword>
<feature type="transmembrane region" description="Helical" evidence="1">
    <location>
        <begin position="88"/>
        <end position="109"/>
    </location>
</feature>
<comment type="caution">
    <text evidence="2">The sequence shown here is derived from an EMBL/GenBank/DDBJ whole genome shotgun (WGS) entry which is preliminary data.</text>
</comment>
<keyword evidence="1" id="KW-0812">Transmembrane</keyword>
<sequence length="152" mass="17101">RYGRDSLCHLIVQGRIAEADRRVMGEEMRLMKESKPHVDLGNLDASDAKFVKKVVQMITDDLAFAEDDSYTIRQFLRRLVKNKPFYRILFDLFALLTAGVVDGLCQVYLKELDLSGTAIIGHKILAKVGAVVGIIFIRKITELPLDPGALRL</sequence>
<organism evidence="2 3">
    <name type="scientific">Pristionchus mayeri</name>
    <dbReference type="NCBI Taxonomy" id="1317129"/>
    <lineage>
        <taxon>Eukaryota</taxon>
        <taxon>Metazoa</taxon>
        <taxon>Ecdysozoa</taxon>
        <taxon>Nematoda</taxon>
        <taxon>Chromadorea</taxon>
        <taxon>Rhabditida</taxon>
        <taxon>Rhabditina</taxon>
        <taxon>Diplogasteromorpha</taxon>
        <taxon>Diplogasteroidea</taxon>
        <taxon>Neodiplogasteridae</taxon>
        <taxon>Pristionchus</taxon>
    </lineage>
</organism>